<comment type="caution">
    <text evidence="6">The sequence shown here is derived from an EMBL/GenBank/DDBJ whole genome shotgun (WGS) entry which is preliminary data.</text>
</comment>
<dbReference type="PROSITE" id="PS50893">
    <property type="entry name" value="ABC_TRANSPORTER_2"/>
    <property type="match status" value="1"/>
</dbReference>
<keyword evidence="3 6" id="KW-0067">ATP-binding</keyword>
<dbReference type="Pfam" id="PF00005">
    <property type="entry name" value="ABC_tran"/>
    <property type="match status" value="1"/>
</dbReference>
<keyword evidence="2" id="KW-0547">Nucleotide-binding</keyword>
<dbReference type="Proteomes" id="UP000067448">
    <property type="component" value="Unassembled WGS sequence"/>
</dbReference>
<dbReference type="GO" id="GO:0005524">
    <property type="term" value="F:ATP binding"/>
    <property type="evidence" value="ECO:0007669"/>
    <property type="project" value="UniProtKB-KW"/>
</dbReference>
<comment type="similarity">
    <text evidence="1">Belongs to the ABC transporter superfamily.</text>
</comment>
<dbReference type="SUPFAM" id="SSF52540">
    <property type="entry name" value="P-loop containing nucleoside triphosphate hydrolases"/>
    <property type="match status" value="1"/>
</dbReference>
<dbReference type="GO" id="GO:0016887">
    <property type="term" value="F:ATP hydrolysis activity"/>
    <property type="evidence" value="ECO:0007669"/>
    <property type="project" value="InterPro"/>
</dbReference>
<dbReference type="AlphaFoldDB" id="A0A100JT27"/>
<evidence type="ECO:0000256" key="4">
    <source>
        <dbReference type="SAM" id="MobiDB-lite"/>
    </source>
</evidence>
<dbReference type="GO" id="GO:0005886">
    <property type="term" value="C:plasma membrane"/>
    <property type="evidence" value="ECO:0007669"/>
    <property type="project" value="TreeGrafter"/>
</dbReference>
<dbReference type="InterPro" id="IPR015854">
    <property type="entry name" value="ABC_transpr_LolD-like"/>
</dbReference>
<evidence type="ECO:0000256" key="3">
    <source>
        <dbReference type="ARBA" id="ARBA00022840"/>
    </source>
</evidence>
<organism evidence="6 7">
    <name type="scientific">Streptomyces scabiei</name>
    <dbReference type="NCBI Taxonomy" id="1930"/>
    <lineage>
        <taxon>Bacteria</taxon>
        <taxon>Bacillati</taxon>
        <taxon>Actinomycetota</taxon>
        <taxon>Actinomycetes</taxon>
        <taxon>Kitasatosporales</taxon>
        <taxon>Streptomycetaceae</taxon>
        <taxon>Streptomyces</taxon>
    </lineage>
</organism>
<reference evidence="7" key="1">
    <citation type="submission" date="2015-11" db="EMBL/GenBank/DDBJ databases">
        <authorList>
            <consortium name="Cross-ministerial Strategic Innovation Promotion Program (SIP) consortium"/>
            <person name="Tomihama T."/>
            <person name="Ikenaga M."/>
            <person name="Sakai M."/>
            <person name="Okubo T."/>
            <person name="Ikeda S."/>
        </authorList>
    </citation>
    <scope>NUCLEOTIDE SEQUENCE [LARGE SCALE GENOMIC DNA]</scope>
    <source>
        <strain evidence="7">S58</strain>
    </source>
</reference>
<reference evidence="7" key="3">
    <citation type="submission" date="2016-02" db="EMBL/GenBank/DDBJ databases">
        <title>Draft genome of pathogenic Streptomyces sp. in Japan.</title>
        <authorList>
            <person name="Tomihama T."/>
            <person name="Ikenaga M."/>
            <person name="Sakai M."/>
            <person name="Okubo T."/>
            <person name="Ikeda S."/>
        </authorList>
    </citation>
    <scope>NUCLEOTIDE SEQUENCE [LARGE SCALE GENOMIC DNA]</scope>
    <source>
        <strain evidence="7">S58</strain>
    </source>
</reference>
<reference evidence="6 7" key="2">
    <citation type="journal article" date="2016" name="Genome Announc.">
        <title>Draft Genome Sequences of Streptomyces scabiei S58, Streptomyces turgidiscabies T45, and Streptomyces acidiscabies a10, the Pathogens of Potato Common Scab, Isolated in Japan.</title>
        <authorList>
            <person name="Tomihama T."/>
            <person name="Nishi Y."/>
            <person name="Sakai M."/>
            <person name="Ikenaga M."/>
            <person name="Okubo T."/>
            <person name="Ikeda S."/>
        </authorList>
    </citation>
    <scope>NUCLEOTIDE SEQUENCE [LARGE SCALE GENOMIC DNA]</scope>
    <source>
        <strain evidence="6 7">S58</strain>
    </source>
</reference>
<dbReference type="SMART" id="SM00382">
    <property type="entry name" value="AAA"/>
    <property type="match status" value="1"/>
</dbReference>
<feature type="region of interest" description="Disordered" evidence="4">
    <location>
        <begin position="222"/>
        <end position="409"/>
    </location>
</feature>
<feature type="compositionally biased region" description="Low complexity" evidence="4">
    <location>
        <begin position="281"/>
        <end position="311"/>
    </location>
</feature>
<evidence type="ECO:0000256" key="2">
    <source>
        <dbReference type="ARBA" id="ARBA00022741"/>
    </source>
</evidence>
<protein>
    <submittedName>
        <fullName evidence="6">ABC transporter ATP-binding protein YtrE</fullName>
    </submittedName>
</protein>
<dbReference type="PANTHER" id="PTHR24220:SF689">
    <property type="entry name" value="LIPOPROTEIN-RELEASING SYSTEM ATP-BINDING PROTEIN LOLD"/>
    <property type="match status" value="1"/>
</dbReference>
<feature type="domain" description="ABC transporter" evidence="5">
    <location>
        <begin position="10"/>
        <end position="245"/>
    </location>
</feature>
<proteinExistence type="inferred from homology"/>
<dbReference type="PANTHER" id="PTHR24220">
    <property type="entry name" value="IMPORT ATP-BINDING PROTEIN"/>
    <property type="match status" value="1"/>
</dbReference>
<dbReference type="Gene3D" id="3.40.50.300">
    <property type="entry name" value="P-loop containing nucleotide triphosphate hydrolases"/>
    <property type="match status" value="1"/>
</dbReference>
<gene>
    <name evidence="6" type="primary">ytrE</name>
    <name evidence="6" type="ORF">SsS58_05582</name>
</gene>
<feature type="compositionally biased region" description="Basic and acidic residues" evidence="4">
    <location>
        <begin position="315"/>
        <end position="332"/>
    </location>
</feature>
<name>A0A100JT27_STRSC</name>
<feature type="compositionally biased region" description="Basic and acidic residues" evidence="4">
    <location>
        <begin position="247"/>
        <end position="267"/>
    </location>
</feature>
<dbReference type="InterPro" id="IPR027417">
    <property type="entry name" value="P-loop_NTPase"/>
</dbReference>
<feature type="compositionally biased region" description="Polar residues" evidence="4">
    <location>
        <begin position="352"/>
        <end position="370"/>
    </location>
</feature>
<evidence type="ECO:0000256" key="1">
    <source>
        <dbReference type="ARBA" id="ARBA00005417"/>
    </source>
</evidence>
<evidence type="ECO:0000313" key="6">
    <source>
        <dbReference type="EMBL" id="GAQ65174.1"/>
    </source>
</evidence>
<evidence type="ECO:0000259" key="5">
    <source>
        <dbReference type="PROSITE" id="PS50893"/>
    </source>
</evidence>
<dbReference type="InterPro" id="IPR003439">
    <property type="entry name" value="ABC_transporter-like_ATP-bd"/>
</dbReference>
<feature type="compositionally biased region" description="Basic and acidic residues" evidence="4">
    <location>
        <begin position="391"/>
        <end position="401"/>
    </location>
</feature>
<dbReference type="GO" id="GO:0022857">
    <property type="term" value="F:transmembrane transporter activity"/>
    <property type="evidence" value="ECO:0007669"/>
    <property type="project" value="TreeGrafter"/>
</dbReference>
<sequence length="409" mass="42962">MVAPPDNDVLWARGLTHAHDGSPALHSVSLGVREGEILAVTGPRGSGKTTLLRCLSGQLRVQRGEVWFNSVPVHTMGPLARERLRLDRFAWIDPEPVLVPELNAWENTALPLMLRGTGRRAAKAAALEWLERLDIRDAARKRPHALLQSERQRVVVARALVSGPTVLFADEPTAALHRAEHGHVLRTLTTAARSHDITVVLATHDPGTAALADRTLTLLDGRRVNTVHLPPTPKAEGSRRRPARRTPRPDADAGRDPAPAVDRDHRAAVLAEGRPGAAQTAGPAAEEGSEAAAQEVGVAGTLQAGTATTGQESEAVTRRAGEPVARQADETAARPGSEATTRPAGEAVARQANETAARQGSEAVTRQTSEAVGRRADGSSAEGAPPGGPDAEERAAADGEGRAACSLSA</sequence>
<dbReference type="EMBL" id="BCMM01000028">
    <property type="protein sequence ID" value="GAQ65174.1"/>
    <property type="molecule type" value="Genomic_DNA"/>
</dbReference>
<evidence type="ECO:0000313" key="7">
    <source>
        <dbReference type="Proteomes" id="UP000067448"/>
    </source>
</evidence>
<dbReference type="InterPro" id="IPR003593">
    <property type="entry name" value="AAA+_ATPase"/>
</dbReference>
<accession>A0A100JT27</accession>